<evidence type="ECO:0000256" key="1">
    <source>
        <dbReference type="SAM" id="SignalP"/>
    </source>
</evidence>
<keyword evidence="1" id="KW-0732">Signal</keyword>
<sequence>MHFTTFLATIVAAGMASATTYNAAAVSSNKNINNSALQASKSGFALKLKSQGATCDKGLTENQVTFSLNKDGELNLFTFQNSQVAYVDRSGMGQGKLGYTTIADKGLVIPKNAETKGWKIAANGDLTFAGKGLIACPYDGSYSLWVDAGVKNPAGNSNCQAVTIRAKKDDKPVACVYSI</sequence>
<name>A0A0M9ENG4_FUSLA</name>
<gene>
    <name evidence="2" type="ORF">FLAG1_10928</name>
</gene>
<comment type="caution">
    <text evidence="2">The sequence shown here is derived from an EMBL/GenBank/DDBJ whole genome shotgun (WGS) entry which is preliminary data.</text>
</comment>
<feature type="signal peptide" evidence="1">
    <location>
        <begin position="1"/>
        <end position="18"/>
    </location>
</feature>
<accession>A0A0M9ENG4</accession>
<protein>
    <submittedName>
        <fullName evidence="2">Cell wall protein</fullName>
    </submittedName>
</protein>
<dbReference type="Proteomes" id="UP000037904">
    <property type="component" value="Unassembled WGS sequence"/>
</dbReference>
<dbReference type="EMBL" id="JXCE01000676">
    <property type="protein sequence ID" value="KPA36320.1"/>
    <property type="molecule type" value="Genomic_DNA"/>
</dbReference>
<dbReference type="AlphaFoldDB" id="A0A0M9ENG4"/>
<reference evidence="2 3" key="1">
    <citation type="submission" date="2015-04" db="EMBL/GenBank/DDBJ databases">
        <title>The draft genome sequence of Fusarium langsethiae, a T-2/HT-2 mycotoxin producer.</title>
        <authorList>
            <person name="Lysoe E."/>
            <person name="Divon H.H."/>
            <person name="Terzi V."/>
            <person name="Orru L."/>
            <person name="Lamontanara A."/>
            <person name="Kolseth A.-K."/>
            <person name="Frandsen R.J."/>
            <person name="Nielsen K."/>
            <person name="Thrane U."/>
        </authorList>
    </citation>
    <scope>NUCLEOTIDE SEQUENCE [LARGE SCALE GENOMIC DNA]</scope>
    <source>
        <strain evidence="2 3">Fl201059</strain>
    </source>
</reference>
<proteinExistence type="predicted"/>
<evidence type="ECO:0000313" key="2">
    <source>
        <dbReference type="EMBL" id="KPA36320.1"/>
    </source>
</evidence>
<keyword evidence="3" id="KW-1185">Reference proteome</keyword>
<feature type="chain" id="PRO_5005835011" evidence="1">
    <location>
        <begin position="19"/>
        <end position="179"/>
    </location>
</feature>
<evidence type="ECO:0000313" key="3">
    <source>
        <dbReference type="Proteomes" id="UP000037904"/>
    </source>
</evidence>
<organism evidence="2 3">
    <name type="scientific">Fusarium langsethiae</name>
    <dbReference type="NCBI Taxonomy" id="179993"/>
    <lineage>
        <taxon>Eukaryota</taxon>
        <taxon>Fungi</taxon>
        <taxon>Dikarya</taxon>
        <taxon>Ascomycota</taxon>
        <taxon>Pezizomycotina</taxon>
        <taxon>Sordariomycetes</taxon>
        <taxon>Hypocreomycetidae</taxon>
        <taxon>Hypocreales</taxon>
        <taxon>Nectriaceae</taxon>
        <taxon>Fusarium</taxon>
    </lineage>
</organism>